<dbReference type="Gene3D" id="3.40.309.10">
    <property type="entry name" value="Aldehyde Dehydrogenase, Chain A, domain 2"/>
    <property type="match status" value="1"/>
</dbReference>
<comment type="catalytic activity">
    <reaction evidence="4">
        <text>an aldehyde + NAD(+) + H2O = a carboxylate + NADH + 2 H(+)</text>
        <dbReference type="Rhea" id="RHEA:16185"/>
        <dbReference type="ChEBI" id="CHEBI:15377"/>
        <dbReference type="ChEBI" id="CHEBI:15378"/>
        <dbReference type="ChEBI" id="CHEBI:17478"/>
        <dbReference type="ChEBI" id="CHEBI:29067"/>
        <dbReference type="ChEBI" id="CHEBI:57540"/>
        <dbReference type="ChEBI" id="CHEBI:57945"/>
        <dbReference type="EC" id="1.2.1.3"/>
    </reaction>
</comment>
<dbReference type="InterPro" id="IPR016161">
    <property type="entry name" value="Ald_DH/histidinol_DH"/>
</dbReference>
<feature type="domain" description="Aldehyde dehydrogenase" evidence="7">
    <location>
        <begin position="16"/>
        <end position="477"/>
    </location>
</feature>
<dbReference type="InterPro" id="IPR029510">
    <property type="entry name" value="Ald_DH_CS_GLU"/>
</dbReference>
<dbReference type="InterPro" id="IPR016163">
    <property type="entry name" value="Ald_DH_C"/>
</dbReference>
<evidence type="ECO:0000313" key="8">
    <source>
        <dbReference type="EMBL" id="KAB2584870.1"/>
    </source>
</evidence>
<name>A0A0C2WAG8_RHOER</name>
<dbReference type="AlphaFoldDB" id="A0A0C2WAG8"/>
<sequence>METRVEYTELFIGGEWVTPSGSGVIEVMSPHTERVIGSVPAASTADVDRAVEIARAAFDSGEWTQTPLADRIAVVTRIKDAILARSEEFAALISRQNGAPASSAMRTQVLGAVAAYGAACAVAAQFPFEESRAGVGGPMLIRHEPVGVVAAIVPWNVPQLVIAAKLAPALLSGCAVILKPAPETPLDSNLLAEICSQAGLPKGVLTILPAERDVSAYLVAHPGIDKVAFTGSVAAGKAIMTAAAANLTQVTLELGGKSAAIVLEDADVDQALPNILAGSFANSGQACVALTRILLPVSRYDEIAEKFAAAVAAMKVGDPTDPATVIGPMTSAAQQRRVLDYVGIGEAEGAKILTGGSVPEGLSTGWYVEPTVFGNVDNSMRIAREEIFGPVVCLIPFEDEAHAIAIANDSDLGLSGAVWTADTEHGVEVARQIRTGTFSVNCQRFDVVGPFGGYKNSGVGREFGPEGLAAYLEAKSIFLPA</sequence>
<dbReference type="PANTHER" id="PTHR42804">
    <property type="entry name" value="ALDEHYDE DEHYDROGENASE"/>
    <property type="match status" value="1"/>
</dbReference>
<dbReference type="PANTHER" id="PTHR42804:SF1">
    <property type="entry name" value="ALDEHYDE DEHYDROGENASE-RELATED"/>
    <property type="match status" value="1"/>
</dbReference>
<accession>A0A0C2WAG8</accession>
<evidence type="ECO:0000256" key="5">
    <source>
        <dbReference type="PROSITE-ProRule" id="PRU10007"/>
    </source>
</evidence>
<dbReference type="PROSITE" id="PS00687">
    <property type="entry name" value="ALDEHYDE_DEHYDR_GLU"/>
    <property type="match status" value="1"/>
</dbReference>
<dbReference type="InterPro" id="IPR016160">
    <property type="entry name" value="Ald_DH_CS_CYS"/>
</dbReference>
<gene>
    <name evidence="8" type="ORF">BS297_13210</name>
</gene>
<organism evidence="8 9">
    <name type="scientific">Rhodococcus erythropolis</name>
    <name type="common">Arthrobacter picolinophilus</name>
    <dbReference type="NCBI Taxonomy" id="1833"/>
    <lineage>
        <taxon>Bacteria</taxon>
        <taxon>Bacillati</taxon>
        <taxon>Actinomycetota</taxon>
        <taxon>Actinomycetes</taxon>
        <taxon>Mycobacteriales</taxon>
        <taxon>Nocardiaceae</taxon>
        <taxon>Rhodococcus</taxon>
        <taxon>Rhodococcus erythropolis group</taxon>
    </lineage>
</organism>
<evidence type="ECO:0000259" key="7">
    <source>
        <dbReference type="Pfam" id="PF00171"/>
    </source>
</evidence>
<evidence type="ECO:0000256" key="1">
    <source>
        <dbReference type="ARBA" id="ARBA00009986"/>
    </source>
</evidence>
<dbReference type="InterPro" id="IPR016162">
    <property type="entry name" value="Ald_DH_N"/>
</dbReference>
<reference evidence="8 9" key="1">
    <citation type="journal article" date="2017" name="Poromechanics V (2013)">
        <title>Genomic Characterization of the Arsenic-Tolerant Actinobacterium, &lt;i&gt;Rhodococcus erythropolis&lt;/i&gt; S43.</title>
        <authorList>
            <person name="Retamal-Morales G."/>
            <person name="Mehnert M."/>
            <person name="Schwabe R."/>
            <person name="Tischler D."/>
            <person name="Schloemann M."/>
            <person name="Levican G.J."/>
        </authorList>
    </citation>
    <scope>NUCLEOTIDE SEQUENCE [LARGE SCALE GENOMIC DNA]</scope>
    <source>
        <strain evidence="8 9">S43</strain>
    </source>
</reference>
<dbReference type="InterPro" id="IPR015590">
    <property type="entry name" value="Aldehyde_DH_dom"/>
</dbReference>
<proteinExistence type="inferred from homology"/>
<dbReference type="Proteomes" id="UP000325576">
    <property type="component" value="Unassembled WGS sequence"/>
</dbReference>
<dbReference type="PROSITE" id="PS00070">
    <property type="entry name" value="ALDEHYDE_DEHYDR_CYS"/>
    <property type="match status" value="1"/>
</dbReference>
<dbReference type="CDD" id="cd07139">
    <property type="entry name" value="ALDH_AldA-Rv0768"/>
    <property type="match status" value="1"/>
</dbReference>
<dbReference type="FunFam" id="3.40.605.10:FF:000007">
    <property type="entry name" value="NAD/NADP-dependent betaine aldehyde dehydrogenase"/>
    <property type="match status" value="1"/>
</dbReference>
<evidence type="ECO:0000256" key="2">
    <source>
        <dbReference type="ARBA" id="ARBA00023002"/>
    </source>
</evidence>
<dbReference type="GO" id="GO:0004029">
    <property type="term" value="F:aldehyde dehydrogenase (NAD+) activity"/>
    <property type="evidence" value="ECO:0007669"/>
    <property type="project" value="UniProtKB-EC"/>
</dbReference>
<dbReference type="SUPFAM" id="SSF53720">
    <property type="entry name" value="ALDH-like"/>
    <property type="match status" value="1"/>
</dbReference>
<dbReference type="FunFam" id="3.40.309.10:FF:000009">
    <property type="entry name" value="Aldehyde dehydrogenase A"/>
    <property type="match status" value="1"/>
</dbReference>
<protein>
    <recommendedName>
        <fullName evidence="3">aldehyde dehydrogenase (NAD(+))</fullName>
        <ecNumber evidence="3">1.2.1.3</ecNumber>
    </recommendedName>
</protein>
<evidence type="ECO:0000313" key="9">
    <source>
        <dbReference type="Proteomes" id="UP000325576"/>
    </source>
</evidence>
<evidence type="ECO:0000256" key="6">
    <source>
        <dbReference type="RuleBase" id="RU003345"/>
    </source>
</evidence>
<feature type="active site" evidence="5">
    <location>
        <position position="253"/>
    </location>
</feature>
<dbReference type="EC" id="1.2.1.3" evidence="3"/>
<evidence type="ECO:0000256" key="4">
    <source>
        <dbReference type="ARBA" id="ARBA00049194"/>
    </source>
</evidence>
<dbReference type="EMBL" id="MRBO01000394">
    <property type="protein sequence ID" value="KAB2584870.1"/>
    <property type="molecule type" value="Genomic_DNA"/>
</dbReference>
<evidence type="ECO:0000256" key="3">
    <source>
        <dbReference type="ARBA" id="ARBA00024226"/>
    </source>
</evidence>
<comment type="similarity">
    <text evidence="1 6">Belongs to the aldehyde dehydrogenase family.</text>
</comment>
<comment type="caution">
    <text evidence="8">The sequence shown here is derived from an EMBL/GenBank/DDBJ whole genome shotgun (WGS) entry which is preliminary data.</text>
</comment>
<keyword evidence="2 6" id="KW-0560">Oxidoreductase</keyword>
<dbReference type="Gene3D" id="3.40.605.10">
    <property type="entry name" value="Aldehyde Dehydrogenase, Chain A, domain 1"/>
    <property type="match status" value="1"/>
</dbReference>
<dbReference type="Pfam" id="PF00171">
    <property type="entry name" value="Aldedh"/>
    <property type="match status" value="1"/>
</dbReference>